<dbReference type="SUPFAM" id="SSF56672">
    <property type="entry name" value="DNA/RNA polymerases"/>
    <property type="match status" value="1"/>
</dbReference>
<sequence>MSMSLEIMKRYLRLPTAQEIWSALSKDFYDGSDELQVFTLNKKAFIAKQSDKSLSEYYGELTKFFCELDHRDKVVMKDPEDIAAYRKSIERQRVHIFLAGLDGDFEQVRGEILRKDPLPDLEECYALIRRETKRYASMKVEFDNPDTSTMVVRQRSTRIETNVAEKAFALVAAIDYGANGNTTTVIGEGSLTLTDTLNLDYDIQTRETIGCGIKWGKLYYLDLQSNDSNKLRQTLMADGSDREKKKSEICNNGGEYQSSDLQKYLEGHDIIHQTTCSNTHQQNGVAERKNRHLLEGEYQKEIQTLDYDYHNSEEDESRQSELVNQEAAIPNSVQEALANPRWKAAMNEEMKSLQKNETWELVECPPGKKPVGCRWIYSMKYKTDGSIERFKARLVAKGYTQTYGIDYTETFAPVAKINTVRQSPSAWFGRFTKSMRAFGYRQITGNDPEERKALQNYLSREFEMKDLEEGLKLCGEPNQVSIDKGRYQRVVGRLMYLAHTRPDLAYALSVLSQYMHNPREQFMNVVMRILSAVDNRRSTSGYFTFVGGNLVIWKSKKQNVVAHSSAEAEFRGMTLGLCETLWLRLLLQDLGYLSRKPIRLFCDNKAACDIAHNPVKHDRTKHVEVDRFFIKEKLDDKIVELPKIRSEDQLADILTKATTPCQPTVSSSPPLGQIPLPALNPPPIRLVNPLNHHSMITRAKNNIVKPSTKLTMLATTPTEPITELTCVSQALKDPRWHQAMSEEFDALLHNGTWDLVPRTVDQNRVGCK</sequence>
<evidence type="ECO:0000313" key="2">
    <source>
        <dbReference type="EMBL" id="RVW93080.1"/>
    </source>
</evidence>
<comment type="caution">
    <text evidence="2">The sequence shown here is derived from an EMBL/GenBank/DDBJ whole genome shotgun (WGS) entry which is preliminary data.</text>
</comment>
<dbReference type="PANTHER" id="PTHR11439">
    <property type="entry name" value="GAG-POL-RELATED RETROTRANSPOSON"/>
    <property type="match status" value="1"/>
</dbReference>
<gene>
    <name evidence="2" type="primary">RE1_3339</name>
    <name evidence="2" type="ORF">CK203_031391</name>
</gene>
<dbReference type="EMBL" id="QGNW01000131">
    <property type="protein sequence ID" value="RVW93080.1"/>
    <property type="molecule type" value="Genomic_DNA"/>
</dbReference>
<feature type="domain" description="Reverse transcriptase Ty1/copia-type" evidence="1">
    <location>
        <begin position="356"/>
        <end position="421"/>
    </location>
</feature>
<dbReference type="Pfam" id="PF07727">
    <property type="entry name" value="RVT_2"/>
    <property type="match status" value="1"/>
</dbReference>
<reference evidence="2 3" key="1">
    <citation type="journal article" date="2018" name="PLoS Genet.">
        <title>Population sequencing reveals clonal diversity and ancestral inbreeding in the grapevine cultivar Chardonnay.</title>
        <authorList>
            <person name="Roach M.J."/>
            <person name="Johnson D.L."/>
            <person name="Bohlmann J."/>
            <person name="van Vuuren H.J."/>
            <person name="Jones S.J."/>
            <person name="Pretorius I.S."/>
            <person name="Schmidt S.A."/>
            <person name="Borneman A.R."/>
        </authorList>
    </citation>
    <scope>NUCLEOTIDE SEQUENCE [LARGE SCALE GENOMIC DNA]</scope>
    <source>
        <strain evidence="3">cv. Chardonnay</strain>
        <tissue evidence="2">Leaf</tissue>
    </source>
</reference>
<organism evidence="2 3">
    <name type="scientific">Vitis vinifera</name>
    <name type="common">Grape</name>
    <dbReference type="NCBI Taxonomy" id="29760"/>
    <lineage>
        <taxon>Eukaryota</taxon>
        <taxon>Viridiplantae</taxon>
        <taxon>Streptophyta</taxon>
        <taxon>Embryophyta</taxon>
        <taxon>Tracheophyta</taxon>
        <taxon>Spermatophyta</taxon>
        <taxon>Magnoliopsida</taxon>
        <taxon>eudicotyledons</taxon>
        <taxon>Gunneridae</taxon>
        <taxon>Pentapetalae</taxon>
        <taxon>rosids</taxon>
        <taxon>Vitales</taxon>
        <taxon>Vitaceae</taxon>
        <taxon>Viteae</taxon>
        <taxon>Vitis</taxon>
    </lineage>
</organism>
<dbReference type="AlphaFoldDB" id="A0A438I8Q3"/>
<dbReference type="InterPro" id="IPR036397">
    <property type="entry name" value="RNaseH_sf"/>
</dbReference>
<evidence type="ECO:0000313" key="3">
    <source>
        <dbReference type="Proteomes" id="UP000288805"/>
    </source>
</evidence>
<protein>
    <submittedName>
        <fullName evidence="2">Retrovirus-related Pol polyprotein from transposon RE1</fullName>
    </submittedName>
</protein>
<dbReference type="InterPro" id="IPR043502">
    <property type="entry name" value="DNA/RNA_pol_sf"/>
</dbReference>
<evidence type="ECO:0000259" key="1">
    <source>
        <dbReference type="Pfam" id="PF07727"/>
    </source>
</evidence>
<dbReference type="InterPro" id="IPR013103">
    <property type="entry name" value="RVT_2"/>
</dbReference>
<dbReference type="Proteomes" id="UP000288805">
    <property type="component" value="Unassembled WGS sequence"/>
</dbReference>
<dbReference type="InterPro" id="IPR012337">
    <property type="entry name" value="RNaseH-like_sf"/>
</dbReference>
<proteinExistence type="predicted"/>
<dbReference type="Gene3D" id="3.30.420.10">
    <property type="entry name" value="Ribonuclease H-like superfamily/Ribonuclease H"/>
    <property type="match status" value="1"/>
</dbReference>
<dbReference type="CDD" id="cd09272">
    <property type="entry name" value="RNase_HI_RT_Ty1"/>
    <property type="match status" value="1"/>
</dbReference>
<accession>A0A438I8Q3</accession>
<name>A0A438I8Q3_VITVI</name>
<dbReference type="SUPFAM" id="SSF53098">
    <property type="entry name" value="Ribonuclease H-like"/>
    <property type="match status" value="1"/>
</dbReference>
<dbReference type="GO" id="GO:0003676">
    <property type="term" value="F:nucleic acid binding"/>
    <property type="evidence" value="ECO:0007669"/>
    <property type="project" value="InterPro"/>
</dbReference>
<dbReference type="PANTHER" id="PTHR11439:SF467">
    <property type="entry name" value="INTEGRASE CATALYTIC DOMAIN-CONTAINING PROTEIN"/>
    <property type="match status" value="1"/>
</dbReference>